<evidence type="ECO:0000313" key="2">
    <source>
        <dbReference type="EMBL" id="KAF2209250.1"/>
    </source>
</evidence>
<organism evidence="2 3">
    <name type="scientific">Cercospora zeae-maydis SCOH1-5</name>
    <dbReference type="NCBI Taxonomy" id="717836"/>
    <lineage>
        <taxon>Eukaryota</taxon>
        <taxon>Fungi</taxon>
        <taxon>Dikarya</taxon>
        <taxon>Ascomycota</taxon>
        <taxon>Pezizomycotina</taxon>
        <taxon>Dothideomycetes</taxon>
        <taxon>Dothideomycetidae</taxon>
        <taxon>Mycosphaerellales</taxon>
        <taxon>Mycosphaerellaceae</taxon>
        <taxon>Cercospora</taxon>
    </lineage>
</organism>
<name>A0A6A6F7E9_9PEZI</name>
<feature type="region of interest" description="Disordered" evidence="1">
    <location>
        <begin position="195"/>
        <end position="234"/>
    </location>
</feature>
<keyword evidence="3" id="KW-1185">Reference proteome</keyword>
<protein>
    <submittedName>
        <fullName evidence="2">Uncharacterized protein</fullName>
    </submittedName>
</protein>
<evidence type="ECO:0000256" key="1">
    <source>
        <dbReference type="SAM" id="MobiDB-lite"/>
    </source>
</evidence>
<feature type="compositionally biased region" description="Polar residues" evidence="1">
    <location>
        <begin position="209"/>
        <end position="219"/>
    </location>
</feature>
<proteinExistence type="predicted"/>
<gene>
    <name evidence="2" type="ORF">CERZMDRAFT_86968</name>
</gene>
<evidence type="ECO:0000313" key="3">
    <source>
        <dbReference type="Proteomes" id="UP000799539"/>
    </source>
</evidence>
<reference evidence="2" key="1">
    <citation type="journal article" date="2020" name="Stud. Mycol.">
        <title>101 Dothideomycetes genomes: a test case for predicting lifestyles and emergence of pathogens.</title>
        <authorList>
            <person name="Haridas S."/>
            <person name="Albert R."/>
            <person name="Binder M."/>
            <person name="Bloem J."/>
            <person name="Labutti K."/>
            <person name="Salamov A."/>
            <person name="Andreopoulos B."/>
            <person name="Baker S."/>
            <person name="Barry K."/>
            <person name="Bills G."/>
            <person name="Bluhm B."/>
            <person name="Cannon C."/>
            <person name="Castanera R."/>
            <person name="Culley D."/>
            <person name="Daum C."/>
            <person name="Ezra D."/>
            <person name="Gonzalez J."/>
            <person name="Henrissat B."/>
            <person name="Kuo A."/>
            <person name="Liang C."/>
            <person name="Lipzen A."/>
            <person name="Lutzoni F."/>
            <person name="Magnuson J."/>
            <person name="Mondo S."/>
            <person name="Nolan M."/>
            <person name="Ohm R."/>
            <person name="Pangilinan J."/>
            <person name="Park H.-J."/>
            <person name="Ramirez L."/>
            <person name="Alfaro M."/>
            <person name="Sun H."/>
            <person name="Tritt A."/>
            <person name="Yoshinaga Y."/>
            <person name="Zwiers L.-H."/>
            <person name="Turgeon B."/>
            <person name="Goodwin S."/>
            <person name="Spatafora J."/>
            <person name="Crous P."/>
            <person name="Grigoriev I."/>
        </authorList>
    </citation>
    <scope>NUCLEOTIDE SEQUENCE</scope>
    <source>
        <strain evidence="2">SCOH1-5</strain>
    </source>
</reference>
<dbReference type="AlphaFoldDB" id="A0A6A6F7E9"/>
<dbReference type="EMBL" id="ML992687">
    <property type="protein sequence ID" value="KAF2209250.1"/>
    <property type="molecule type" value="Genomic_DNA"/>
</dbReference>
<dbReference type="OrthoDB" id="5238363at2759"/>
<dbReference type="Proteomes" id="UP000799539">
    <property type="component" value="Unassembled WGS sequence"/>
</dbReference>
<accession>A0A6A6F7E9</accession>
<sequence length="234" mass="26580">MRHHHLGLSRPSPTLLARTTRRCYSAARSRAAPPAHLVNSVYQPNPQPFNCTTLSQTRVFATDPSHPLFHKIRRRAAAHDPQDFRWVVRCPVDLNKKSTYRHAVQKKLRRAFRHALTQRGFNDEGKPLSDSNRVANAAAASPTRGSMGRISGALCMTFVNDPQRVFTAKGCDFRAEAERILDRLLQARHAASRVQQPGRYATVKRPLQMQRQGNATVQRWQPGKRQENPPFPRP</sequence>